<dbReference type="PROSITE" id="PS50011">
    <property type="entry name" value="PROTEIN_KINASE_DOM"/>
    <property type="match status" value="1"/>
</dbReference>
<evidence type="ECO:0000256" key="5">
    <source>
        <dbReference type="ARBA" id="ARBA00022723"/>
    </source>
</evidence>
<comment type="caution">
    <text evidence="13">The sequence shown here is derived from an EMBL/GenBank/DDBJ whole genome shotgun (WGS) entry which is preliminary data.</text>
</comment>
<dbReference type="Proteomes" id="UP000605805">
    <property type="component" value="Unassembled WGS sequence"/>
</dbReference>
<keyword evidence="4" id="KW-0808">Transferase</keyword>
<name>A0A832YZ61_9CREN</name>
<evidence type="ECO:0000313" key="14">
    <source>
        <dbReference type="Proteomes" id="UP000605805"/>
    </source>
</evidence>
<dbReference type="GO" id="GO:0046872">
    <property type="term" value="F:metal ion binding"/>
    <property type="evidence" value="ECO:0007669"/>
    <property type="project" value="UniProtKB-KW"/>
</dbReference>
<comment type="catalytic activity">
    <reaction evidence="11">
        <text>L-seryl-[protein] + ATP = O-phospho-L-seryl-[protein] + ADP + H(+)</text>
        <dbReference type="Rhea" id="RHEA:17989"/>
        <dbReference type="Rhea" id="RHEA-COMP:9863"/>
        <dbReference type="Rhea" id="RHEA-COMP:11604"/>
        <dbReference type="ChEBI" id="CHEBI:15378"/>
        <dbReference type="ChEBI" id="CHEBI:29999"/>
        <dbReference type="ChEBI" id="CHEBI:30616"/>
        <dbReference type="ChEBI" id="CHEBI:83421"/>
        <dbReference type="ChEBI" id="CHEBI:456216"/>
        <dbReference type="EC" id="2.7.11.1"/>
    </reaction>
</comment>
<evidence type="ECO:0000259" key="12">
    <source>
        <dbReference type="PROSITE" id="PS50011"/>
    </source>
</evidence>
<dbReference type="Gene3D" id="1.10.510.10">
    <property type="entry name" value="Transferase(Phosphotransferase) domain 1"/>
    <property type="match status" value="1"/>
</dbReference>
<feature type="domain" description="Protein kinase" evidence="12">
    <location>
        <begin position="54"/>
        <end position="273"/>
    </location>
</feature>
<dbReference type="InterPro" id="IPR000687">
    <property type="entry name" value="RIO_kinase"/>
</dbReference>
<evidence type="ECO:0000256" key="11">
    <source>
        <dbReference type="ARBA" id="ARBA00048679"/>
    </source>
</evidence>
<accession>A0A832YZ61</accession>
<dbReference type="EMBL" id="DQTV01000123">
    <property type="protein sequence ID" value="HIP57611.1"/>
    <property type="molecule type" value="Genomic_DNA"/>
</dbReference>
<keyword evidence="6" id="KW-0547">Nucleotide-binding</keyword>
<evidence type="ECO:0000256" key="6">
    <source>
        <dbReference type="ARBA" id="ARBA00022741"/>
    </source>
</evidence>
<dbReference type="GO" id="GO:0005524">
    <property type="term" value="F:ATP binding"/>
    <property type="evidence" value="ECO:0007669"/>
    <property type="project" value="UniProtKB-KW"/>
</dbReference>
<dbReference type="EC" id="2.7.11.1" evidence="2"/>
<sequence>MSPNDVEKHIEIELRKREREPRLKDKDLFEVVEEVFDRRTVLAVIELKRRGCIKQLKGVISAGKEARVYWAKGPENNDLAVKIYLTVTAEFRKSIWKYIKGDPRYEWIGNLPRHKLIMAWTRKEFSNLKRMYNAGVRVPKPICFYQNVLVMEFIGENGVRAPLLKEAVEQGELEKSDAEKLFWDIIENIKTMYWRAGLVHADLSEYNIMLWNGKPYIIDVSQAVRVDHPHAQSFLYRDIYNIVRFFSEDLGLDIPSADEIYEDITSSEVNEVE</sequence>
<evidence type="ECO:0000256" key="7">
    <source>
        <dbReference type="ARBA" id="ARBA00022777"/>
    </source>
</evidence>
<dbReference type="CDD" id="cd05145">
    <property type="entry name" value="RIO1_like"/>
    <property type="match status" value="1"/>
</dbReference>
<gene>
    <name evidence="13" type="ORF">EYH02_06085</name>
</gene>
<dbReference type="PROSITE" id="PS01245">
    <property type="entry name" value="RIO1"/>
    <property type="match status" value="1"/>
</dbReference>
<dbReference type="InterPro" id="IPR018934">
    <property type="entry name" value="RIO_dom"/>
</dbReference>
<dbReference type="SMART" id="SM00090">
    <property type="entry name" value="RIO"/>
    <property type="match status" value="1"/>
</dbReference>
<keyword evidence="3" id="KW-0723">Serine/threonine-protein kinase</keyword>
<reference evidence="13" key="1">
    <citation type="journal article" date="2020" name="ISME J.">
        <title>Gammaproteobacteria mediating utilization of methyl-, sulfur- and petroleum organic compounds in deep ocean hydrothermal plumes.</title>
        <authorList>
            <person name="Zhou Z."/>
            <person name="Liu Y."/>
            <person name="Pan J."/>
            <person name="Cron B.R."/>
            <person name="Toner B.M."/>
            <person name="Anantharaman K."/>
            <person name="Breier J.A."/>
            <person name="Dick G.J."/>
            <person name="Li M."/>
        </authorList>
    </citation>
    <scope>NUCLEOTIDE SEQUENCE</scope>
    <source>
        <strain evidence="13">SZUA-1435</strain>
    </source>
</reference>
<keyword evidence="5" id="KW-0479">Metal-binding</keyword>
<dbReference type="SUPFAM" id="SSF56112">
    <property type="entry name" value="Protein kinase-like (PK-like)"/>
    <property type="match status" value="1"/>
</dbReference>
<proteinExistence type="inferred from homology"/>
<comment type="catalytic activity">
    <reaction evidence="10">
        <text>L-threonyl-[protein] + ATP = O-phospho-L-threonyl-[protein] + ADP + H(+)</text>
        <dbReference type="Rhea" id="RHEA:46608"/>
        <dbReference type="Rhea" id="RHEA-COMP:11060"/>
        <dbReference type="Rhea" id="RHEA-COMP:11605"/>
        <dbReference type="ChEBI" id="CHEBI:15378"/>
        <dbReference type="ChEBI" id="CHEBI:30013"/>
        <dbReference type="ChEBI" id="CHEBI:30616"/>
        <dbReference type="ChEBI" id="CHEBI:61977"/>
        <dbReference type="ChEBI" id="CHEBI:456216"/>
        <dbReference type="EC" id="2.7.11.1"/>
    </reaction>
</comment>
<evidence type="ECO:0000313" key="13">
    <source>
        <dbReference type="EMBL" id="HIP57611.1"/>
    </source>
</evidence>
<dbReference type="InterPro" id="IPR018935">
    <property type="entry name" value="RIO_kinase_CS"/>
</dbReference>
<evidence type="ECO:0000256" key="10">
    <source>
        <dbReference type="ARBA" id="ARBA00047899"/>
    </source>
</evidence>
<dbReference type="InterPro" id="IPR000719">
    <property type="entry name" value="Prot_kinase_dom"/>
</dbReference>
<dbReference type="InterPro" id="IPR051272">
    <property type="entry name" value="RIO-type_Ser/Thr_kinase"/>
</dbReference>
<evidence type="ECO:0000256" key="1">
    <source>
        <dbReference type="ARBA" id="ARBA00009196"/>
    </source>
</evidence>
<protein>
    <recommendedName>
        <fullName evidence="2">non-specific serine/threonine protein kinase</fullName>
        <ecNumber evidence="2">2.7.11.1</ecNumber>
    </recommendedName>
</protein>
<dbReference type="Pfam" id="PF01163">
    <property type="entry name" value="RIO1"/>
    <property type="match status" value="1"/>
</dbReference>
<evidence type="ECO:0000256" key="3">
    <source>
        <dbReference type="ARBA" id="ARBA00022527"/>
    </source>
</evidence>
<keyword evidence="7 13" id="KW-0418">Kinase</keyword>
<dbReference type="PANTHER" id="PTHR45723">
    <property type="entry name" value="SERINE/THREONINE-PROTEIN KINASE RIO1"/>
    <property type="match status" value="1"/>
</dbReference>
<dbReference type="GO" id="GO:0004674">
    <property type="term" value="F:protein serine/threonine kinase activity"/>
    <property type="evidence" value="ECO:0007669"/>
    <property type="project" value="UniProtKB-KW"/>
</dbReference>
<evidence type="ECO:0000256" key="8">
    <source>
        <dbReference type="ARBA" id="ARBA00022840"/>
    </source>
</evidence>
<dbReference type="Gene3D" id="3.30.200.20">
    <property type="entry name" value="Phosphorylase Kinase, domain 1"/>
    <property type="match status" value="1"/>
</dbReference>
<organism evidence="13 14">
    <name type="scientific">Ignisphaera aggregans</name>
    <dbReference type="NCBI Taxonomy" id="334771"/>
    <lineage>
        <taxon>Archaea</taxon>
        <taxon>Thermoproteota</taxon>
        <taxon>Thermoprotei</taxon>
        <taxon>Desulfurococcales</taxon>
        <taxon>Desulfurococcaceae</taxon>
        <taxon>Ignisphaera</taxon>
    </lineage>
</organism>
<keyword evidence="9" id="KW-0460">Magnesium</keyword>
<comment type="similarity">
    <text evidence="1">Belongs to the protein kinase superfamily. RIO-type Ser/Thr kinase family.</text>
</comment>
<evidence type="ECO:0000256" key="4">
    <source>
        <dbReference type="ARBA" id="ARBA00022679"/>
    </source>
</evidence>
<dbReference type="InterPro" id="IPR011009">
    <property type="entry name" value="Kinase-like_dom_sf"/>
</dbReference>
<dbReference type="AlphaFoldDB" id="A0A832YZ61"/>
<keyword evidence="8" id="KW-0067">ATP-binding</keyword>
<evidence type="ECO:0000256" key="9">
    <source>
        <dbReference type="ARBA" id="ARBA00022842"/>
    </source>
</evidence>
<evidence type="ECO:0000256" key="2">
    <source>
        <dbReference type="ARBA" id="ARBA00012513"/>
    </source>
</evidence>